<keyword evidence="5" id="KW-0547">Nucleotide-binding</keyword>
<dbReference type="AlphaFoldDB" id="A0A7C2ACJ8"/>
<dbReference type="InterPro" id="IPR011712">
    <property type="entry name" value="Sig_transdc_His_kin_sub3_dim/P"/>
</dbReference>
<keyword evidence="7" id="KW-0067">ATP-binding</keyword>
<keyword evidence="8" id="KW-0902">Two-component regulatory system</keyword>
<dbReference type="SUPFAM" id="SSF55874">
    <property type="entry name" value="ATPase domain of HSP90 chaperone/DNA topoisomerase II/histidine kinase"/>
    <property type="match status" value="1"/>
</dbReference>
<keyword evidence="4" id="KW-0808">Transferase</keyword>
<organism evidence="10">
    <name type="scientific">Methylophaga aminisulfidivorans</name>
    <dbReference type="NCBI Taxonomy" id="230105"/>
    <lineage>
        <taxon>Bacteria</taxon>
        <taxon>Pseudomonadati</taxon>
        <taxon>Pseudomonadota</taxon>
        <taxon>Gammaproteobacteria</taxon>
        <taxon>Thiotrichales</taxon>
        <taxon>Piscirickettsiaceae</taxon>
        <taxon>Methylophaga</taxon>
    </lineage>
</organism>
<accession>A0A7C2ACJ8</accession>
<dbReference type="GO" id="GO:0000155">
    <property type="term" value="F:phosphorelay sensor kinase activity"/>
    <property type="evidence" value="ECO:0007669"/>
    <property type="project" value="InterPro"/>
</dbReference>
<dbReference type="Proteomes" id="UP000886384">
    <property type="component" value="Unassembled WGS sequence"/>
</dbReference>
<evidence type="ECO:0000313" key="10">
    <source>
        <dbReference type="EMBL" id="HEC75113.1"/>
    </source>
</evidence>
<feature type="domain" description="Histidine kinase" evidence="9">
    <location>
        <begin position="301"/>
        <end position="391"/>
    </location>
</feature>
<gene>
    <name evidence="10" type="ORF">ENI26_12205</name>
</gene>
<dbReference type="GO" id="GO:0005524">
    <property type="term" value="F:ATP binding"/>
    <property type="evidence" value="ECO:0007669"/>
    <property type="project" value="UniProtKB-KW"/>
</dbReference>
<dbReference type="EMBL" id="DRHY01000278">
    <property type="protein sequence ID" value="HEC75113.1"/>
    <property type="molecule type" value="Genomic_DNA"/>
</dbReference>
<name>A0A7C2ACJ8_9GAMM</name>
<evidence type="ECO:0000256" key="2">
    <source>
        <dbReference type="ARBA" id="ARBA00012438"/>
    </source>
</evidence>
<dbReference type="GO" id="GO:0046983">
    <property type="term" value="F:protein dimerization activity"/>
    <property type="evidence" value="ECO:0007669"/>
    <property type="project" value="InterPro"/>
</dbReference>
<dbReference type="Pfam" id="PF07730">
    <property type="entry name" value="HisKA_3"/>
    <property type="match status" value="1"/>
</dbReference>
<dbReference type="InterPro" id="IPR036890">
    <property type="entry name" value="HATPase_C_sf"/>
</dbReference>
<evidence type="ECO:0000259" key="9">
    <source>
        <dbReference type="PROSITE" id="PS50109"/>
    </source>
</evidence>
<comment type="catalytic activity">
    <reaction evidence="1">
        <text>ATP + protein L-histidine = ADP + protein N-phospho-L-histidine.</text>
        <dbReference type="EC" id="2.7.13.3"/>
    </reaction>
</comment>
<dbReference type="InterPro" id="IPR005467">
    <property type="entry name" value="His_kinase_dom"/>
</dbReference>
<dbReference type="Gene3D" id="3.30.565.10">
    <property type="entry name" value="Histidine kinase-like ATPase, C-terminal domain"/>
    <property type="match status" value="1"/>
</dbReference>
<dbReference type="InterPro" id="IPR050482">
    <property type="entry name" value="Sensor_HK_TwoCompSys"/>
</dbReference>
<proteinExistence type="predicted"/>
<dbReference type="PROSITE" id="PS50109">
    <property type="entry name" value="HIS_KIN"/>
    <property type="match status" value="1"/>
</dbReference>
<dbReference type="SMART" id="SM00387">
    <property type="entry name" value="HATPase_c"/>
    <property type="match status" value="1"/>
</dbReference>
<evidence type="ECO:0000256" key="6">
    <source>
        <dbReference type="ARBA" id="ARBA00022777"/>
    </source>
</evidence>
<dbReference type="Pfam" id="PF02518">
    <property type="entry name" value="HATPase_c"/>
    <property type="match status" value="1"/>
</dbReference>
<dbReference type="PANTHER" id="PTHR24421:SF10">
    <property type="entry name" value="NITRATE_NITRITE SENSOR PROTEIN NARQ"/>
    <property type="match status" value="1"/>
</dbReference>
<dbReference type="PANTHER" id="PTHR24421">
    <property type="entry name" value="NITRATE/NITRITE SENSOR PROTEIN NARX-RELATED"/>
    <property type="match status" value="1"/>
</dbReference>
<evidence type="ECO:0000256" key="8">
    <source>
        <dbReference type="ARBA" id="ARBA00023012"/>
    </source>
</evidence>
<protein>
    <recommendedName>
        <fullName evidence="2">histidine kinase</fullName>
        <ecNumber evidence="2">2.7.13.3</ecNumber>
    </recommendedName>
</protein>
<dbReference type="InterPro" id="IPR003594">
    <property type="entry name" value="HATPase_dom"/>
</dbReference>
<evidence type="ECO:0000256" key="4">
    <source>
        <dbReference type="ARBA" id="ARBA00022679"/>
    </source>
</evidence>
<reference evidence="10" key="1">
    <citation type="journal article" date="2020" name="mSystems">
        <title>Genome- and Community-Level Interaction Insights into Carbon Utilization and Element Cycling Functions of Hydrothermarchaeota in Hydrothermal Sediment.</title>
        <authorList>
            <person name="Zhou Z."/>
            <person name="Liu Y."/>
            <person name="Xu W."/>
            <person name="Pan J."/>
            <person name="Luo Z.H."/>
            <person name="Li M."/>
        </authorList>
    </citation>
    <scope>NUCLEOTIDE SEQUENCE [LARGE SCALE GENOMIC DNA]</scope>
    <source>
        <strain evidence="10">HyVt-380</strain>
    </source>
</reference>
<dbReference type="CDD" id="cd16917">
    <property type="entry name" value="HATPase_UhpB-NarQ-NarX-like"/>
    <property type="match status" value="1"/>
</dbReference>
<dbReference type="Gene3D" id="1.20.5.1930">
    <property type="match status" value="1"/>
</dbReference>
<evidence type="ECO:0000256" key="7">
    <source>
        <dbReference type="ARBA" id="ARBA00022840"/>
    </source>
</evidence>
<keyword evidence="3" id="KW-0597">Phosphoprotein</keyword>
<evidence type="ECO:0000256" key="5">
    <source>
        <dbReference type="ARBA" id="ARBA00022741"/>
    </source>
</evidence>
<comment type="caution">
    <text evidence="10">The sequence shown here is derived from an EMBL/GenBank/DDBJ whole genome shotgun (WGS) entry which is preliminary data.</text>
</comment>
<sequence>MISIKLKLWQSIQEWVINLFRGVTKNATPSTPLDYNDLAFTLAAASEISKTLPLVLTRFQEQLNDVLVEQQRPQLFVLFSQPSSSESFLHHSQDLSPSATFIQSIHRKFTVGRAPTADVIDIGTDSNSLKIIPKRLFEHDNQIVWLLFAFHADLPNPKLLSWHSASIENTLSKGLQAWHQREDQINQAIEAERAMYAAELHDSLAQVLGYLRMKSVKLDKLCDAPEYQALQPISKDLANYTQCAYHQTRELITSSRLSMQSDNLSHGVINSIKEFEHQSAIVFDLDNRLPLNMLTPQQSMQMLYIIRESLSNIVRHSHATFARVVLLLKNSQRLEIQIEDNGIGIDPDAARTDSFGLQIMKERAERIGAELTINPGSDGGTRICLNLTIGDDV</sequence>
<evidence type="ECO:0000256" key="3">
    <source>
        <dbReference type="ARBA" id="ARBA00022553"/>
    </source>
</evidence>
<keyword evidence="6" id="KW-0418">Kinase</keyword>
<dbReference type="GO" id="GO:0016020">
    <property type="term" value="C:membrane"/>
    <property type="evidence" value="ECO:0007669"/>
    <property type="project" value="InterPro"/>
</dbReference>
<evidence type="ECO:0000256" key="1">
    <source>
        <dbReference type="ARBA" id="ARBA00000085"/>
    </source>
</evidence>
<dbReference type="EC" id="2.7.13.3" evidence="2"/>